<proteinExistence type="predicted"/>
<feature type="compositionally biased region" description="Low complexity" evidence="1">
    <location>
        <begin position="225"/>
        <end position="239"/>
    </location>
</feature>
<name>A0A6G1JU93_9PLEO</name>
<organism evidence="2 3">
    <name type="scientific">Pleomassaria siparia CBS 279.74</name>
    <dbReference type="NCBI Taxonomy" id="1314801"/>
    <lineage>
        <taxon>Eukaryota</taxon>
        <taxon>Fungi</taxon>
        <taxon>Dikarya</taxon>
        <taxon>Ascomycota</taxon>
        <taxon>Pezizomycotina</taxon>
        <taxon>Dothideomycetes</taxon>
        <taxon>Pleosporomycetidae</taxon>
        <taxon>Pleosporales</taxon>
        <taxon>Pleomassariaceae</taxon>
        <taxon>Pleomassaria</taxon>
    </lineage>
</organism>
<protein>
    <submittedName>
        <fullName evidence="2">Uncharacterized protein</fullName>
    </submittedName>
</protein>
<feature type="region of interest" description="Disordered" evidence="1">
    <location>
        <begin position="225"/>
        <end position="248"/>
    </location>
</feature>
<evidence type="ECO:0000256" key="1">
    <source>
        <dbReference type="SAM" id="MobiDB-lite"/>
    </source>
</evidence>
<dbReference type="AlphaFoldDB" id="A0A6G1JU93"/>
<gene>
    <name evidence="2" type="ORF">K504DRAFT_170324</name>
</gene>
<dbReference type="EMBL" id="MU005784">
    <property type="protein sequence ID" value="KAF2704070.1"/>
    <property type="molecule type" value="Genomic_DNA"/>
</dbReference>
<accession>A0A6G1JU93</accession>
<evidence type="ECO:0000313" key="2">
    <source>
        <dbReference type="EMBL" id="KAF2704070.1"/>
    </source>
</evidence>
<dbReference type="Proteomes" id="UP000799428">
    <property type="component" value="Unassembled WGS sequence"/>
</dbReference>
<reference evidence="2" key="1">
    <citation type="journal article" date="2020" name="Stud. Mycol.">
        <title>101 Dothideomycetes genomes: a test case for predicting lifestyles and emergence of pathogens.</title>
        <authorList>
            <person name="Haridas S."/>
            <person name="Albert R."/>
            <person name="Binder M."/>
            <person name="Bloem J."/>
            <person name="Labutti K."/>
            <person name="Salamov A."/>
            <person name="Andreopoulos B."/>
            <person name="Baker S."/>
            <person name="Barry K."/>
            <person name="Bills G."/>
            <person name="Bluhm B."/>
            <person name="Cannon C."/>
            <person name="Castanera R."/>
            <person name="Culley D."/>
            <person name="Daum C."/>
            <person name="Ezra D."/>
            <person name="Gonzalez J."/>
            <person name="Henrissat B."/>
            <person name="Kuo A."/>
            <person name="Liang C."/>
            <person name="Lipzen A."/>
            <person name="Lutzoni F."/>
            <person name="Magnuson J."/>
            <person name="Mondo S."/>
            <person name="Nolan M."/>
            <person name="Ohm R."/>
            <person name="Pangilinan J."/>
            <person name="Park H.-J."/>
            <person name="Ramirez L."/>
            <person name="Alfaro M."/>
            <person name="Sun H."/>
            <person name="Tritt A."/>
            <person name="Yoshinaga Y."/>
            <person name="Zwiers L.-H."/>
            <person name="Turgeon B."/>
            <person name="Goodwin S."/>
            <person name="Spatafora J."/>
            <person name="Crous P."/>
            <person name="Grigoriev I."/>
        </authorList>
    </citation>
    <scope>NUCLEOTIDE SEQUENCE</scope>
    <source>
        <strain evidence="2">CBS 279.74</strain>
    </source>
</reference>
<dbReference type="OrthoDB" id="3762642at2759"/>
<keyword evidence="3" id="KW-1185">Reference proteome</keyword>
<sequence length="271" mass="31670">MAGHFHRRIPHRPGRGEVGARPFSLWLSRTESLRRRIYVVAIVNKQSSKDQCREPFCTESIHLKTYLTQIYLQMWSFKKTKDKTSGIYSETEMLKMIVGTSSGQSRNKAPIARQLDEAKEALMRLKHLMGARQYMRSPTIHAIFKVQKTRMGDTLDAIDRTLPKYPRMDPANPKRFLPWQCQGLKAYWDEYMDERFKIANKRTNKDMKEYLALLKKHWHVAPLPASIPGASSSRSASPASPDPKRKDISDLVDKLERAWQEEERIQWIKPW</sequence>
<evidence type="ECO:0000313" key="3">
    <source>
        <dbReference type="Proteomes" id="UP000799428"/>
    </source>
</evidence>